<comment type="cofactor">
    <cofactor evidence="3">
        <name>Co(2+)</name>
        <dbReference type="ChEBI" id="CHEBI:48828"/>
    </cofactor>
</comment>
<dbReference type="eggNOG" id="KOG3197">
    <property type="taxonomic scope" value="Eukaryota"/>
</dbReference>
<keyword evidence="9" id="KW-0479">Metal-binding</keyword>
<comment type="cofactor">
    <cofactor evidence="2">
        <name>Mn(2+)</name>
        <dbReference type="ChEBI" id="CHEBI:29035"/>
    </cofactor>
</comment>
<dbReference type="STRING" id="284593.Q6FWZ3"/>
<evidence type="ECO:0000259" key="13">
    <source>
        <dbReference type="PROSITE" id="PS51831"/>
    </source>
</evidence>
<comment type="catalytic activity">
    <reaction evidence="1">
        <text>a 2'-deoxyribonucleoside 5'-phosphate + H2O = a 2'-deoxyribonucleoside + phosphate</text>
        <dbReference type="Rhea" id="RHEA:36167"/>
        <dbReference type="ChEBI" id="CHEBI:15377"/>
        <dbReference type="ChEBI" id="CHEBI:18274"/>
        <dbReference type="ChEBI" id="CHEBI:43474"/>
        <dbReference type="ChEBI" id="CHEBI:65317"/>
        <dbReference type="EC" id="3.1.3.89"/>
    </reaction>
</comment>
<evidence type="ECO:0000256" key="3">
    <source>
        <dbReference type="ARBA" id="ARBA00001941"/>
    </source>
</evidence>
<evidence type="ECO:0000256" key="12">
    <source>
        <dbReference type="ARBA" id="ARBA00023285"/>
    </source>
</evidence>
<accession>Q6FWZ3</accession>
<dbReference type="GO" id="GO:0008253">
    <property type="term" value="F:5'-nucleotidase activity"/>
    <property type="evidence" value="ECO:0007669"/>
    <property type="project" value="EnsemblFungi"/>
</dbReference>
<dbReference type="AlphaFoldDB" id="Q6FWZ3"/>
<dbReference type="PANTHER" id="PTHR11845">
    <property type="entry name" value="5'-DEOXYNUCLEOTIDASE HDDC2"/>
    <property type="match status" value="1"/>
</dbReference>
<dbReference type="EMBL" id="CR380949">
    <property type="protein sequence ID" value="CAG58157.1"/>
    <property type="molecule type" value="Genomic_DNA"/>
</dbReference>
<dbReference type="KEGG" id="cgr:2886922"/>
<evidence type="ECO:0000256" key="6">
    <source>
        <dbReference type="ARBA" id="ARBA00009999"/>
    </source>
</evidence>
<evidence type="ECO:0000256" key="2">
    <source>
        <dbReference type="ARBA" id="ARBA00001936"/>
    </source>
</evidence>
<dbReference type="EC" id="3.1.3.89" evidence="8"/>
<evidence type="ECO:0000256" key="9">
    <source>
        <dbReference type="ARBA" id="ARBA00022723"/>
    </source>
</evidence>
<dbReference type="InterPro" id="IPR003607">
    <property type="entry name" value="HD/PDEase_dom"/>
</dbReference>
<dbReference type="OMA" id="PFFHMLE"/>
<dbReference type="HOGENOM" id="CLU_039453_2_0_1"/>
<evidence type="ECO:0000256" key="10">
    <source>
        <dbReference type="ARBA" id="ARBA00022801"/>
    </source>
</evidence>
<comment type="cofactor">
    <cofactor evidence="4">
        <name>Mg(2+)</name>
        <dbReference type="ChEBI" id="CHEBI:18420"/>
    </cofactor>
</comment>
<name>Q6FWZ3_CANGA</name>
<evidence type="ECO:0000313" key="16">
    <source>
        <dbReference type="Proteomes" id="UP000002428"/>
    </source>
</evidence>
<dbReference type="Gene3D" id="1.10.3210.10">
    <property type="entry name" value="Hypothetical protein af1432"/>
    <property type="match status" value="1"/>
</dbReference>
<keyword evidence="10" id="KW-0378">Hydrolase</keyword>
<dbReference type="VEuPathDB" id="FungiDB:CAGL0C01749g"/>
<comment type="subunit">
    <text evidence="7">Homodimer.</text>
</comment>
<evidence type="ECO:0000313" key="14">
    <source>
        <dbReference type="CGD" id="CAL0127512"/>
    </source>
</evidence>
<evidence type="ECO:0000256" key="5">
    <source>
        <dbReference type="ARBA" id="ARBA00004074"/>
    </source>
</evidence>
<keyword evidence="16" id="KW-1185">Reference proteome</keyword>
<evidence type="ECO:0000256" key="1">
    <source>
        <dbReference type="ARBA" id="ARBA00001638"/>
    </source>
</evidence>
<reference evidence="15 16" key="1">
    <citation type="journal article" date="2004" name="Nature">
        <title>Genome evolution in yeasts.</title>
        <authorList>
            <consortium name="Genolevures"/>
            <person name="Dujon B."/>
            <person name="Sherman D."/>
            <person name="Fischer G."/>
            <person name="Durrens P."/>
            <person name="Casaregola S."/>
            <person name="Lafontaine I."/>
            <person name="de Montigny J."/>
            <person name="Marck C."/>
            <person name="Neuveglise C."/>
            <person name="Talla E."/>
            <person name="Goffard N."/>
            <person name="Frangeul L."/>
            <person name="Aigle M."/>
            <person name="Anthouard V."/>
            <person name="Babour A."/>
            <person name="Barbe V."/>
            <person name="Barnay S."/>
            <person name="Blanchin S."/>
            <person name="Beckerich J.M."/>
            <person name="Beyne E."/>
            <person name="Bleykasten C."/>
            <person name="Boisrame A."/>
            <person name="Boyer J."/>
            <person name="Cattolico L."/>
            <person name="Confanioleri F."/>
            <person name="de Daruvar A."/>
            <person name="Despons L."/>
            <person name="Fabre E."/>
            <person name="Fairhead C."/>
            <person name="Ferry-Dumazet H."/>
            <person name="Groppi A."/>
            <person name="Hantraye F."/>
            <person name="Hennequin C."/>
            <person name="Jauniaux N."/>
            <person name="Joyet P."/>
            <person name="Kachouri R."/>
            <person name="Kerrest A."/>
            <person name="Koszul R."/>
            <person name="Lemaire M."/>
            <person name="Lesur I."/>
            <person name="Ma L."/>
            <person name="Muller H."/>
            <person name="Nicaud J.M."/>
            <person name="Nikolski M."/>
            <person name="Oztas S."/>
            <person name="Ozier-Kalogeropoulos O."/>
            <person name="Pellenz S."/>
            <person name="Potier S."/>
            <person name="Richard G.F."/>
            <person name="Straub M.L."/>
            <person name="Suleau A."/>
            <person name="Swennene D."/>
            <person name="Tekaia F."/>
            <person name="Wesolowski-Louvel M."/>
            <person name="Westhof E."/>
            <person name="Wirth B."/>
            <person name="Zeniou-Meyer M."/>
            <person name="Zivanovic I."/>
            <person name="Bolotin-Fukuhara M."/>
            <person name="Thierry A."/>
            <person name="Bouchier C."/>
            <person name="Caudron B."/>
            <person name="Scarpelli C."/>
            <person name="Gaillardin C."/>
            <person name="Weissenbach J."/>
            <person name="Wincker P."/>
            <person name="Souciet J.L."/>
        </authorList>
    </citation>
    <scope>NUCLEOTIDE SEQUENCE [LARGE SCALE GENOMIC DNA]</scope>
    <source>
        <strain evidence="16">ATCC 2001 / BCRC 20586 / JCM 3761 / NBRC 0622 / NRRL Y-65 / CBS 138</strain>
    </source>
</reference>
<protein>
    <recommendedName>
        <fullName evidence="8">5'-deoxynucleotidase</fullName>
        <ecNumber evidence="8">3.1.3.89</ecNumber>
    </recommendedName>
</protein>
<feature type="domain" description="HD" evidence="13">
    <location>
        <begin position="77"/>
        <end position="183"/>
    </location>
</feature>
<dbReference type="PROSITE" id="PS51831">
    <property type="entry name" value="HD"/>
    <property type="match status" value="1"/>
</dbReference>
<dbReference type="SUPFAM" id="SSF109604">
    <property type="entry name" value="HD-domain/PDEase-like"/>
    <property type="match status" value="1"/>
</dbReference>
<dbReference type="SMART" id="SM00471">
    <property type="entry name" value="HDc"/>
    <property type="match status" value="1"/>
</dbReference>
<dbReference type="CGD" id="CAL0127512">
    <property type="gene designation" value="CAGL0C01749g"/>
</dbReference>
<dbReference type="FunCoup" id="Q6FWZ3">
    <property type="interactions" value="514"/>
</dbReference>
<dbReference type="GO" id="GO:0046872">
    <property type="term" value="F:metal ion binding"/>
    <property type="evidence" value="ECO:0007669"/>
    <property type="project" value="UniProtKB-KW"/>
</dbReference>
<dbReference type="Proteomes" id="UP000002428">
    <property type="component" value="Chromosome C"/>
</dbReference>
<evidence type="ECO:0000256" key="7">
    <source>
        <dbReference type="ARBA" id="ARBA00011738"/>
    </source>
</evidence>
<comment type="function">
    <text evidence="5">Catalyzes the dephosphorylation of the nucleoside 5'-monophosphates deoxyadenosine monophosphate (dAMP), deoxycytidine monophosphate (dCMP), deoxyguanosine monophosphate (dGMP) and deoxythymidine monophosphate (dTMP).</text>
</comment>
<evidence type="ECO:0000256" key="4">
    <source>
        <dbReference type="ARBA" id="ARBA00001946"/>
    </source>
</evidence>
<evidence type="ECO:0000256" key="8">
    <source>
        <dbReference type="ARBA" id="ARBA00012964"/>
    </source>
</evidence>
<comment type="similarity">
    <text evidence="6">Belongs to the HDDC2 family.</text>
</comment>
<dbReference type="InterPro" id="IPR006674">
    <property type="entry name" value="HD_domain"/>
</dbReference>
<keyword evidence="11" id="KW-0460">Magnesium</keyword>
<dbReference type="FunFam" id="1.10.3210.10:FF:000011">
    <property type="entry name" value="HD domain-containing protein 2"/>
    <property type="match status" value="1"/>
</dbReference>
<evidence type="ECO:0000313" key="15">
    <source>
        <dbReference type="EMBL" id="CAG58157.1"/>
    </source>
</evidence>
<gene>
    <name evidence="14 15" type="ordered locus">CAGL0C01749g</name>
</gene>
<sequence>MRQMSNTRTVSQEVVNGDIKLSTKIWAPEDYIPQDVKNMLAEDTPNYMLSFMKVLEQLKVQRRTGWLDHGMTKCESIADHMYRMGIISMLIKNKEVSKDQCVKIALIHDMAESLVGDITPVDPIGKEEKHRREMETINYISETLIKPFNEEAAEEIKSLWYSYENITSLEARYVKDIDKYELLVQCFEYEKQHKAKLNFQSFFQAAEWVKTDEVKEWVNDLIARRNRFFASLEKS</sequence>
<evidence type="ECO:0000256" key="11">
    <source>
        <dbReference type="ARBA" id="ARBA00022842"/>
    </source>
</evidence>
<dbReference type="PANTHER" id="PTHR11845:SF13">
    <property type="entry name" value="5'-DEOXYNUCLEOTIDASE HDDC2"/>
    <property type="match status" value="1"/>
</dbReference>
<dbReference type="InterPro" id="IPR039356">
    <property type="entry name" value="YfbR/HDDC2"/>
</dbReference>
<keyword evidence="12" id="KW-0170">Cobalt</keyword>
<organism evidence="15 16">
    <name type="scientific">Candida glabrata (strain ATCC 2001 / BCRC 20586 / JCM 3761 / NBRC 0622 / NRRL Y-65 / CBS 138)</name>
    <name type="common">Yeast</name>
    <name type="synonym">Nakaseomyces glabratus</name>
    <dbReference type="NCBI Taxonomy" id="284593"/>
    <lineage>
        <taxon>Eukaryota</taxon>
        <taxon>Fungi</taxon>
        <taxon>Dikarya</taxon>
        <taxon>Ascomycota</taxon>
        <taxon>Saccharomycotina</taxon>
        <taxon>Saccharomycetes</taxon>
        <taxon>Saccharomycetales</taxon>
        <taxon>Saccharomycetaceae</taxon>
        <taxon>Nakaseomyces</taxon>
    </lineage>
</organism>
<dbReference type="Pfam" id="PF13023">
    <property type="entry name" value="HD_3"/>
    <property type="match status" value="1"/>
</dbReference>
<dbReference type="RefSeq" id="XP_445251.1">
    <property type="nucleotide sequence ID" value="XM_445251.1"/>
</dbReference>
<proteinExistence type="inferred from homology"/>
<dbReference type="InParanoid" id="Q6FWZ3"/>
<dbReference type="GO" id="GO:0009159">
    <property type="term" value="P:deoxyribonucleoside monophosphate catabolic process"/>
    <property type="evidence" value="ECO:0007669"/>
    <property type="project" value="EnsemblFungi"/>
</dbReference>
<dbReference type="GO" id="GO:0002953">
    <property type="term" value="F:5'-deoxynucleotidase activity"/>
    <property type="evidence" value="ECO:0007669"/>
    <property type="project" value="UniProtKB-EC"/>
</dbReference>
<dbReference type="GO" id="GO:0005737">
    <property type="term" value="C:cytoplasm"/>
    <property type="evidence" value="ECO:0007669"/>
    <property type="project" value="TreeGrafter"/>
</dbReference>